<feature type="compositionally biased region" description="Low complexity" evidence="1">
    <location>
        <begin position="176"/>
        <end position="198"/>
    </location>
</feature>
<evidence type="ECO:0000313" key="2">
    <source>
        <dbReference type="EMBL" id="KAF5840315.1"/>
    </source>
</evidence>
<protein>
    <recommendedName>
        <fullName evidence="4">TFIIS N-terminal domain-containing protein</fullName>
    </recommendedName>
</protein>
<evidence type="ECO:0000313" key="3">
    <source>
        <dbReference type="Proteomes" id="UP000815325"/>
    </source>
</evidence>
<reference evidence="2" key="1">
    <citation type="submission" date="2017-08" db="EMBL/GenBank/DDBJ databases">
        <authorList>
            <person name="Polle J.E."/>
            <person name="Barry K."/>
            <person name="Cushman J."/>
            <person name="Schmutz J."/>
            <person name="Tran D."/>
            <person name="Hathwaick L.T."/>
            <person name="Yim W.C."/>
            <person name="Jenkins J."/>
            <person name="Mckie-Krisberg Z.M."/>
            <person name="Prochnik S."/>
            <person name="Lindquist E."/>
            <person name="Dockter R.B."/>
            <person name="Adam C."/>
            <person name="Molina H."/>
            <person name="Bunkerborg J."/>
            <person name="Jin E."/>
            <person name="Buchheim M."/>
            <person name="Magnuson J."/>
        </authorList>
    </citation>
    <scope>NUCLEOTIDE SEQUENCE</scope>
    <source>
        <strain evidence="2">CCAP 19/18</strain>
    </source>
</reference>
<feature type="compositionally biased region" description="Basic and acidic residues" evidence="1">
    <location>
        <begin position="234"/>
        <end position="246"/>
    </location>
</feature>
<feature type="region of interest" description="Disordered" evidence="1">
    <location>
        <begin position="176"/>
        <end position="216"/>
    </location>
</feature>
<sequence length="410" mass="44596">MINASKDNVQPIWEIIEAAESIDNRSQLINVLLHADQDALKFMGGDDPILRILAAWVQDLAQEASTEHLLLSLFKVFERMPSRLNNVRDSGLLAAVKKLRGNDARKETRAGANELWAVWDKRFKEHNRQAAVAAAQAAAKASMAIDPLLGLDSIKQAQQPPLGGTLLPHQLLQPQPLQQQQPQDGQLQQQQQQQNGQQDVPMEEAKPQGVSVEQLDEEDRARIQALEAKLAEDERLAQEAEQKRSQEQQQQGSSSAPRLPRIPTFDEYSKKRHSKKERARSKKEGATGRSAAREDTAPGAAGVAPDAAPAAAPGAPASAPAAAGTSSGGAAVPSPLYNIVTKMLTSAVNKGELQKDRFKVMRKKVIAKVASGKAEAEVHSEPYVRQNMDKIKRLVKSYIEAKQAKGKGGS</sequence>
<feature type="region of interest" description="Disordered" evidence="1">
    <location>
        <begin position="234"/>
        <end position="333"/>
    </location>
</feature>
<gene>
    <name evidence="2" type="ORF">DUNSADRAFT_17159</name>
</gene>
<feature type="compositionally biased region" description="Low complexity" evidence="1">
    <location>
        <begin position="297"/>
        <end position="333"/>
    </location>
</feature>
<feature type="compositionally biased region" description="Basic residues" evidence="1">
    <location>
        <begin position="270"/>
        <end position="281"/>
    </location>
</feature>
<accession>A0ABQ7H0E4</accession>
<feature type="compositionally biased region" description="Low complexity" evidence="1">
    <location>
        <begin position="247"/>
        <end position="256"/>
    </location>
</feature>
<organism evidence="2 3">
    <name type="scientific">Dunaliella salina</name>
    <name type="common">Green alga</name>
    <name type="synonym">Protococcus salinus</name>
    <dbReference type="NCBI Taxonomy" id="3046"/>
    <lineage>
        <taxon>Eukaryota</taxon>
        <taxon>Viridiplantae</taxon>
        <taxon>Chlorophyta</taxon>
        <taxon>core chlorophytes</taxon>
        <taxon>Chlorophyceae</taxon>
        <taxon>CS clade</taxon>
        <taxon>Chlamydomonadales</taxon>
        <taxon>Dunaliellaceae</taxon>
        <taxon>Dunaliella</taxon>
    </lineage>
</organism>
<comment type="caution">
    <text evidence="2">The sequence shown here is derived from an EMBL/GenBank/DDBJ whole genome shotgun (WGS) entry which is preliminary data.</text>
</comment>
<evidence type="ECO:0000256" key="1">
    <source>
        <dbReference type="SAM" id="MobiDB-lite"/>
    </source>
</evidence>
<feature type="compositionally biased region" description="Basic and acidic residues" evidence="1">
    <location>
        <begin position="282"/>
        <end position="296"/>
    </location>
</feature>
<evidence type="ECO:0008006" key="4">
    <source>
        <dbReference type="Google" id="ProtNLM"/>
    </source>
</evidence>
<name>A0ABQ7H0E4_DUNSA</name>
<dbReference type="Proteomes" id="UP000815325">
    <property type="component" value="Unassembled WGS sequence"/>
</dbReference>
<proteinExistence type="predicted"/>
<dbReference type="EMBL" id="MU069517">
    <property type="protein sequence ID" value="KAF5840315.1"/>
    <property type="molecule type" value="Genomic_DNA"/>
</dbReference>
<keyword evidence="3" id="KW-1185">Reference proteome</keyword>